<evidence type="ECO:0000313" key="6">
    <source>
        <dbReference type="EMBL" id="CAF4142029.1"/>
    </source>
</evidence>
<accession>A0A819XY05</accession>
<comment type="caution">
    <text evidence="6">The sequence shown here is derived from an EMBL/GenBank/DDBJ whole genome shotgun (WGS) entry which is preliminary data.</text>
</comment>
<dbReference type="EMBL" id="CAJOBG010005165">
    <property type="protein sequence ID" value="CAF4142029.1"/>
    <property type="molecule type" value="Genomic_DNA"/>
</dbReference>
<dbReference type="InterPro" id="IPR019734">
    <property type="entry name" value="TPR_rpt"/>
</dbReference>
<feature type="repeat" description="TPR" evidence="3">
    <location>
        <begin position="489"/>
        <end position="522"/>
    </location>
</feature>
<feature type="region of interest" description="Disordered" evidence="4">
    <location>
        <begin position="1"/>
        <end position="27"/>
    </location>
</feature>
<dbReference type="PROSITE" id="PS51996">
    <property type="entry name" value="TR_MART"/>
    <property type="match status" value="1"/>
</dbReference>
<keyword evidence="1" id="KW-0677">Repeat</keyword>
<feature type="repeat" description="TPR" evidence="3">
    <location>
        <begin position="408"/>
        <end position="441"/>
    </location>
</feature>
<evidence type="ECO:0000313" key="7">
    <source>
        <dbReference type="Proteomes" id="UP000663866"/>
    </source>
</evidence>
<dbReference type="PANTHER" id="PTHR45641:SF1">
    <property type="entry name" value="AAA+ ATPASE DOMAIN-CONTAINING PROTEIN"/>
    <property type="match status" value="1"/>
</dbReference>
<dbReference type="Proteomes" id="UP000663856">
    <property type="component" value="Unassembled WGS sequence"/>
</dbReference>
<evidence type="ECO:0000256" key="3">
    <source>
        <dbReference type="PROSITE-ProRule" id="PRU00339"/>
    </source>
</evidence>
<dbReference type="Pfam" id="PF13374">
    <property type="entry name" value="TPR_10"/>
    <property type="match status" value="1"/>
</dbReference>
<dbReference type="PROSITE" id="PS50005">
    <property type="entry name" value="TPR"/>
    <property type="match status" value="5"/>
</dbReference>
<dbReference type="PANTHER" id="PTHR45641">
    <property type="entry name" value="TETRATRICOPEPTIDE REPEAT PROTEIN (AFU_ORTHOLOGUE AFUA_6G03870)"/>
    <property type="match status" value="1"/>
</dbReference>
<dbReference type="Gene3D" id="1.25.40.10">
    <property type="entry name" value="Tetratricopeptide repeat domain"/>
    <property type="match status" value="2"/>
</dbReference>
<gene>
    <name evidence="6" type="ORF">OVN521_LOCUS23124</name>
    <name evidence="5" type="ORF">WKI299_LOCUS27107</name>
</gene>
<name>A0A819XY05_9BILA</name>
<dbReference type="AlphaFoldDB" id="A0A819XY05"/>
<dbReference type="SUPFAM" id="SSF56399">
    <property type="entry name" value="ADP-ribosylation"/>
    <property type="match status" value="1"/>
</dbReference>
<protein>
    <recommendedName>
        <fullName evidence="8">NAD(P)(+)--arginine ADP-ribosyltransferase</fullName>
    </recommendedName>
</protein>
<proteinExistence type="predicted"/>
<reference evidence="6" key="1">
    <citation type="submission" date="2021-02" db="EMBL/GenBank/DDBJ databases">
        <authorList>
            <person name="Nowell W R."/>
        </authorList>
    </citation>
    <scope>NUCLEOTIDE SEQUENCE</scope>
</reference>
<evidence type="ECO:0000313" key="5">
    <source>
        <dbReference type="EMBL" id="CAF2135014.1"/>
    </source>
</evidence>
<dbReference type="Gene3D" id="3.90.176.10">
    <property type="entry name" value="Toxin ADP-ribosyltransferase, Chain A, domain 1"/>
    <property type="match status" value="1"/>
</dbReference>
<dbReference type="Pfam" id="PF13424">
    <property type="entry name" value="TPR_12"/>
    <property type="match status" value="2"/>
</dbReference>
<dbReference type="SMART" id="SM00028">
    <property type="entry name" value="TPR"/>
    <property type="match status" value="7"/>
</dbReference>
<sequence>MTSKYLKLSTDIPSSSGKEKSSSSTTKNHQKLDVCKFEEHSRARIIENFVVVGLDAGITESSKDYQNSITRIRSIVNAINTFTDPDECVGFLAKINDEKVFMIVSGGLGQQFVPLIEHMIQLDSIYVFCGHKAKHEVWAKKFKKVKGVFTDIESICNFLRKDMKKCDNDMVAISIISTIDHSIEEKKELLDFCYIQYAGNSVELNVIGEFDRAYSLHSPIWWYTRECFIYTMLNRALRILDIEVIIKMGFFIRDLHRQIQDLHTEATGKLNSLTVYRGQGMMKNEFEKMKKSKGGLLSFNSFLSTSTDQQVSLSFAHHALENPQVVGILFEMQIDSTVSSTPFAFLGTTSYFSDKEKEVLFSMNTIFRIGTMGKIEDRLWRVTLVLTSDNDQQLRDLTEHIREETSGSTGWHRLGRLMITMGEFSQAEKVYNALLDLSSSDDCQEVSDLYHQLGFIHKENGDLGNALSYYQKALELQEKSSDPSYSSLTTTYINIGEAHREKGDYSTALHFYEKALEIQMKTLPPNHISLATTFNCMGLVHRDNGDHSKALVFYEKTLEIQKSALPANHPSLATTFNCIGAVYDSMGDYINALSFYKRTLEIQQTSLPSNHLSFAATYNNIGAIHDSMGDSWTALGFYKKTLEIELKSLPANHPSLATTYNNMAMAFEGLEQYQSTVECAQRAVDIGREALGPSNAQVKRYESYLNRFSRHV</sequence>
<feature type="repeat" description="TPR" evidence="3">
    <location>
        <begin position="531"/>
        <end position="564"/>
    </location>
</feature>
<dbReference type="InterPro" id="IPR011990">
    <property type="entry name" value="TPR-like_helical_dom_sf"/>
</dbReference>
<feature type="repeat" description="TPR" evidence="3">
    <location>
        <begin position="573"/>
        <end position="606"/>
    </location>
</feature>
<evidence type="ECO:0008006" key="8">
    <source>
        <dbReference type="Google" id="ProtNLM"/>
    </source>
</evidence>
<dbReference type="Proteomes" id="UP000663866">
    <property type="component" value="Unassembled WGS sequence"/>
</dbReference>
<dbReference type="PROSITE" id="PS50293">
    <property type="entry name" value="TPR_REGION"/>
    <property type="match status" value="2"/>
</dbReference>
<keyword evidence="7" id="KW-1185">Reference proteome</keyword>
<evidence type="ECO:0000256" key="4">
    <source>
        <dbReference type="SAM" id="MobiDB-lite"/>
    </source>
</evidence>
<feature type="repeat" description="TPR" evidence="3">
    <location>
        <begin position="447"/>
        <end position="480"/>
    </location>
</feature>
<organism evidence="6 7">
    <name type="scientific">Rotaria magnacalcarata</name>
    <dbReference type="NCBI Taxonomy" id="392030"/>
    <lineage>
        <taxon>Eukaryota</taxon>
        <taxon>Metazoa</taxon>
        <taxon>Spiralia</taxon>
        <taxon>Gnathifera</taxon>
        <taxon>Rotifera</taxon>
        <taxon>Eurotatoria</taxon>
        <taxon>Bdelloidea</taxon>
        <taxon>Philodinida</taxon>
        <taxon>Philodinidae</taxon>
        <taxon>Rotaria</taxon>
    </lineage>
</organism>
<keyword evidence="2 3" id="KW-0802">TPR repeat</keyword>
<evidence type="ECO:0000256" key="1">
    <source>
        <dbReference type="ARBA" id="ARBA00022737"/>
    </source>
</evidence>
<evidence type="ECO:0000256" key="2">
    <source>
        <dbReference type="ARBA" id="ARBA00022803"/>
    </source>
</evidence>
<dbReference type="EMBL" id="CAJNRF010011789">
    <property type="protein sequence ID" value="CAF2135014.1"/>
    <property type="molecule type" value="Genomic_DNA"/>
</dbReference>
<dbReference type="SUPFAM" id="SSF48452">
    <property type="entry name" value="TPR-like"/>
    <property type="match status" value="1"/>
</dbReference>